<keyword evidence="4" id="KW-1185">Reference proteome</keyword>
<evidence type="ECO:0000313" key="3">
    <source>
        <dbReference type="EMBL" id="MFD2257185.1"/>
    </source>
</evidence>
<gene>
    <name evidence="3" type="ORF">ACFSSA_10900</name>
</gene>
<organism evidence="3 4">
    <name type="scientific">Luteolibacter algae</name>
    <dbReference type="NCBI Taxonomy" id="454151"/>
    <lineage>
        <taxon>Bacteria</taxon>
        <taxon>Pseudomonadati</taxon>
        <taxon>Verrucomicrobiota</taxon>
        <taxon>Verrucomicrobiia</taxon>
        <taxon>Verrucomicrobiales</taxon>
        <taxon>Verrucomicrobiaceae</taxon>
        <taxon>Luteolibacter</taxon>
    </lineage>
</organism>
<sequence length="220" mass="23499">MKNIINSSIAALFALSFTPSASAVTIVSYTTSGSSYAPNDFADNLQPTTSFVPAAGSGLSQQGDQLRGWGTAIDLQKYAGFKISADLGFELEIDLFNFRSRGTTSTFFPQGDTLSFQWGYRIDLNNDGSFGDVGEEWVLDRSYSPGDSDFTSTLAKQWDVDIRTTGTVEFGFFGAAATATDGAITARTAEVIGNVNAVPEPSAVLLSALGSLALLRRRRK</sequence>
<accession>A0ABW5DCR2</accession>
<name>A0ABW5DCR2_9BACT</name>
<protein>
    <submittedName>
        <fullName evidence="3">PEP-CTERM sorting domain-containing protein</fullName>
    </submittedName>
</protein>
<evidence type="ECO:0000259" key="2">
    <source>
        <dbReference type="Pfam" id="PF07589"/>
    </source>
</evidence>
<proteinExistence type="predicted"/>
<feature type="chain" id="PRO_5047148366" evidence="1">
    <location>
        <begin position="24"/>
        <end position="220"/>
    </location>
</feature>
<comment type="caution">
    <text evidence="3">The sequence shown here is derived from an EMBL/GenBank/DDBJ whole genome shotgun (WGS) entry which is preliminary data.</text>
</comment>
<reference evidence="4" key="1">
    <citation type="journal article" date="2019" name="Int. J. Syst. Evol. Microbiol.">
        <title>The Global Catalogue of Microorganisms (GCM) 10K type strain sequencing project: providing services to taxonomists for standard genome sequencing and annotation.</title>
        <authorList>
            <consortium name="The Broad Institute Genomics Platform"/>
            <consortium name="The Broad Institute Genome Sequencing Center for Infectious Disease"/>
            <person name="Wu L."/>
            <person name="Ma J."/>
        </authorList>
    </citation>
    <scope>NUCLEOTIDE SEQUENCE [LARGE SCALE GENOMIC DNA]</scope>
    <source>
        <strain evidence="4">CGMCC 4.7106</strain>
    </source>
</reference>
<dbReference type="Pfam" id="PF07589">
    <property type="entry name" value="PEP-CTERM"/>
    <property type="match status" value="1"/>
</dbReference>
<keyword evidence="1" id="KW-0732">Signal</keyword>
<feature type="signal peptide" evidence="1">
    <location>
        <begin position="1"/>
        <end position="23"/>
    </location>
</feature>
<evidence type="ECO:0000256" key="1">
    <source>
        <dbReference type="SAM" id="SignalP"/>
    </source>
</evidence>
<dbReference type="RefSeq" id="WP_386820472.1">
    <property type="nucleotide sequence ID" value="NZ_JBHUIT010000021.1"/>
</dbReference>
<dbReference type="EMBL" id="JBHUIT010000021">
    <property type="protein sequence ID" value="MFD2257185.1"/>
    <property type="molecule type" value="Genomic_DNA"/>
</dbReference>
<evidence type="ECO:0000313" key="4">
    <source>
        <dbReference type="Proteomes" id="UP001597375"/>
    </source>
</evidence>
<dbReference type="NCBIfam" id="TIGR02595">
    <property type="entry name" value="PEP_CTERM"/>
    <property type="match status" value="1"/>
</dbReference>
<dbReference type="InterPro" id="IPR013424">
    <property type="entry name" value="Ice-binding_C"/>
</dbReference>
<feature type="domain" description="Ice-binding protein C-terminal" evidence="2">
    <location>
        <begin position="197"/>
        <end position="219"/>
    </location>
</feature>
<dbReference type="Proteomes" id="UP001597375">
    <property type="component" value="Unassembled WGS sequence"/>
</dbReference>